<reference evidence="2 3" key="1">
    <citation type="submission" date="2020-08" db="EMBL/GenBank/DDBJ databases">
        <title>Genomic Encyclopedia of Type Strains, Phase IV (KMG-IV): sequencing the most valuable type-strain genomes for metagenomic binning, comparative biology and taxonomic classification.</title>
        <authorList>
            <person name="Goeker M."/>
        </authorList>
    </citation>
    <scope>NUCLEOTIDE SEQUENCE [LARGE SCALE GENOMIC DNA]</scope>
    <source>
        <strain evidence="2 3">DSM 5686</strain>
    </source>
</reference>
<sequence>MRRLLHVVVTVAALAPLPAQPVEPLGAALTFPQLVAGNPAYRMAWDRLLAEIPATDQKATFMRSLAGPATPMHAVGGDGRLLMVGTLCEPRNCDANDVVVVMIPPTNRMYAVHRRRVDVPLHLRFLGHPDPAMRAILIGQAKLADRPQAAR</sequence>
<evidence type="ECO:0000313" key="3">
    <source>
        <dbReference type="Proteomes" id="UP000565455"/>
    </source>
</evidence>
<dbReference type="Pfam" id="PF08816">
    <property type="entry name" value="Ivy"/>
    <property type="match status" value="1"/>
</dbReference>
<organism evidence="2 3">
    <name type="scientific">Methylobacterium fujisawaense</name>
    <dbReference type="NCBI Taxonomy" id="107400"/>
    <lineage>
        <taxon>Bacteria</taxon>
        <taxon>Pseudomonadati</taxon>
        <taxon>Pseudomonadota</taxon>
        <taxon>Alphaproteobacteria</taxon>
        <taxon>Hyphomicrobiales</taxon>
        <taxon>Methylobacteriaceae</taxon>
        <taxon>Methylobacterium</taxon>
    </lineage>
</organism>
<proteinExistence type="predicted"/>
<dbReference type="EMBL" id="JACJIM010000001">
    <property type="protein sequence ID" value="MBA9061613.1"/>
    <property type="molecule type" value="Genomic_DNA"/>
</dbReference>
<dbReference type="Proteomes" id="UP000565455">
    <property type="component" value="Unassembled WGS sequence"/>
</dbReference>
<keyword evidence="3" id="KW-1185">Reference proteome</keyword>
<protein>
    <recommendedName>
        <fullName evidence="4">Inhibitor of vertebrate lysozyme</fullName>
    </recommendedName>
</protein>
<comment type="caution">
    <text evidence="2">The sequence shown here is derived from an EMBL/GenBank/DDBJ whole genome shotgun (WGS) entry which is preliminary data.</text>
</comment>
<feature type="chain" id="PRO_5046225193" description="Inhibitor of vertebrate lysozyme" evidence="1">
    <location>
        <begin position="22"/>
        <end position="151"/>
    </location>
</feature>
<evidence type="ECO:0000313" key="2">
    <source>
        <dbReference type="EMBL" id="MBA9061613.1"/>
    </source>
</evidence>
<dbReference type="InterPro" id="IPR036501">
    <property type="entry name" value="Inhibitor_vert_lysozyme_sf"/>
</dbReference>
<dbReference type="GeneID" id="96602736"/>
<dbReference type="Gene3D" id="3.40.1420.10">
    <property type="entry name" value="Inhibitor of vertebrate lysozyme"/>
    <property type="match status" value="1"/>
</dbReference>
<evidence type="ECO:0000256" key="1">
    <source>
        <dbReference type="SAM" id="SignalP"/>
    </source>
</evidence>
<name>A0ABR6D6J3_9HYPH</name>
<dbReference type="RefSeq" id="WP_182591464.1">
    <property type="nucleotide sequence ID" value="NZ_JACJIM010000001.1"/>
</dbReference>
<feature type="signal peptide" evidence="1">
    <location>
        <begin position="1"/>
        <end position="21"/>
    </location>
</feature>
<evidence type="ECO:0008006" key="4">
    <source>
        <dbReference type="Google" id="ProtNLM"/>
    </source>
</evidence>
<gene>
    <name evidence="2" type="ORF">GGQ91_000974</name>
</gene>
<keyword evidence="1" id="KW-0732">Signal</keyword>
<accession>A0ABR6D6J3</accession>
<dbReference type="SUPFAM" id="SSF89872">
    <property type="entry name" value="Inhibitor of vertebrate lysozyme, Ivy"/>
    <property type="match status" value="1"/>
</dbReference>